<dbReference type="HAMAP" id="MF_00514">
    <property type="entry name" value="Ribosomal_bL35"/>
    <property type="match status" value="1"/>
</dbReference>
<organism evidence="5 6">
    <name type="scientific">Pycnococcus provasolii</name>
    <dbReference type="NCBI Taxonomy" id="41880"/>
    <lineage>
        <taxon>Eukaryota</taxon>
        <taxon>Viridiplantae</taxon>
        <taxon>Chlorophyta</taxon>
        <taxon>Pseudoscourfieldiophyceae</taxon>
        <taxon>Pseudoscourfieldiales</taxon>
        <taxon>Pycnococcaceae</taxon>
        <taxon>Pycnococcus</taxon>
    </lineage>
</organism>
<dbReference type="PANTHER" id="PTHR33343">
    <property type="entry name" value="54S RIBOSOMAL PROTEIN BL35M"/>
    <property type="match status" value="1"/>
</dbReference>
<dbReference type="Proteomes" id="UP000660262">
    <property type="component" value="Unassembled WGS sequence"/>
</dbReference>
<dbReference type="Gene3D" id="4.10.410.60">
    <property type="match status" value="1"/>
</dbReference>
<dbReference type="GO" id="GO:0022625">
    <property type="term" value="C:cytosolic large ribosomal subunit"/>
    <property type="evidence" value="ECO:0007669"/>
    <property type="project" value="TreeGrafter"/>
</dbReference>
<dbReference type="PANTHER" id="PTHR33343:SF1">
    <property type="entry name" value="LARGE RIBOSOMAL SUBUNIT PROTEIN BL35M"/>
    <property type="match status" value="1"/>
</dbReference>
<evidence type="ECO:0000256" key="2">
    <source>
        <dbReference type="ARBA" id="ARBA00022980"/>
    </source>
</evidence>
<evidence type="ECO:0000256" key="4">
    <source>
        <dbReference type="RuleBase" id="RU000568"/>
    </source>
</evidence>
<evidence type="ECO:0000313" key="5">
    <source>
        <dbReference type="EMBL" id="GHP09816.1"/>
    </source>
</evidence>
<dbReference type="AlphaFoldDB" id="A0A830HQK8"/>
<dbReference type="SUPFAM" id="SSF143034">
    <property type="entry name" value="L35p-like"/>
    <property type="match status" value="1"/>
</dbReference>
<keyword evidence="6" id="KW-1185">Reference proteome</keyword>
<keyword evidence="3 4" id="KW-0687">Ribonucleoprotein</keyword>
<accession>A0A830HQK8</accession>
<evidence type="ECO:0000313" key="6">
    <source>
        <dbReference type="Proteomes" id="UP000660262"/>
    </source>
</evidence>
<reference evidence="5" key="1">
    <citation type="submission" date="2020-10" db="EMBL/GenBank/DDBJ databases">
        <title>Unveiling of a novel bifunctional photoreceptor, Dualchrome1, isolated from a cosmopolitan green alga.</title>
        <authorList>
            <person name="Suzuki S."/>
            <person name="Kawachi M."/>
        </authorList>
    </citation>
    <scope>NUCLEOTIDE SEQUENCE</scope>
    <source>
        <strain evidence="5">NIES 2893</strain>
    </source>
</reference>
<dbReference type="NCBIfam" id="TIGR00001">
    <property type="entry name" value="rpmI_bact"/>
    <property type="match status" value="1"/>
</dbReference>
<name>A0A830HQK8_9CHLO</name>
<dbReference type="InterPro" id="IPR001706">
    <property type="entry name" value="Ribosomal_bL35"/>
</dbReference>
<dbReference type="GO" id="GO:0006412">
    <property type="term" value="P:translation"/>
    <property type="evidence" value="ECO:0007669"/>
    <property type="project" value="InterPro"/>
</dbReference>
<dbReference type="InterPro" id="IPR018265">
    <property type="entry name" value="Ribosomal_bL35_CS"/>
</dbReference>
<protein>
    <recommendedName>
        <fullName evidence="4">50S ribosomal protein L35</fullName>
    </recommendedName>
</protein>
<dbReference type="InterPro" id="IPR021137">
    <property type="entry name" value="Ribosomal_bL35-like"/>
</dbReference>
<dbReference type="GO" id="GO:0003735">
    <property type="term" value="F:structural constituent of ribosome"/>
    <property type="evidence" value="ECO:0007669"/>
    <property type="project" value="InterPro"/>
</dbReference>
<dbReference type="FunFam" id="4.10.410.60:FF:000001">
    <property type="entry name" value="50S ribosomal protein L35"/>
    <property type="match status" value="1"/>
</dbReference>
<dbReference type="OrthoDB" id="162638at2759"/>
<dbReference type="Pfam" id="PF01632">
    <property type="entry name" value="Ribosomal_L35p"/>
    <property type="match status" value="1"/>
</dbReference>
<keyword evidence="2 4" id="KW-0689">Ribosomal protein</keyword>
<gene>
    <name evidence="5" type="ORF">PPROV_000855100</name>
</gene>
<comment type="caution">
    <text evidence="5">The sequence shown here is derived from an EMBL/GenBank/DDBJ whole genome shotgun (WGS) entry which is preliminary data.</text>
</comment>
<sequence>MAMAMAMAVRNTSVKRAAPPAAAAARTVRYHPRSVRNTRVVTMAAASSSFCAGDVARTMMATGVTAPKAPKAASRAVVTECKYKMKTKRAAAKRFRVTSNGKVVMRKPFKGHLLGHKSSNRKRRLSRFETAKRCDRNLLRKMLPYDGVKCLNK</sequence>
<dbReference type="EMBL" id="BNJQ01000026">
    <property type="protein sequence ID" value="GHP09816.1"/>
    <property type="molecule type" value="Genomic_DNA"/>
</dbReference>
<dbReference type="InterPro" id="IPR037229">
    <property type="entry name" value="Ribosomal_bL35_sf"/>
</dbReference>
<proteinExistence type="inferred from homology"/>
<evidence type="ECO:0000256" key="1">
    <source>
        <dbReference type="ARBA" id="ARBA00006598"/>
    </source>
</evidence>
<dbReference type="PROSITE" id="PS00936">
    <property type="entry name" value="RIBOSOMAL_L35"/>
    <property type="match status" value="1"/>
</dbReference>
<comment type="similarity">
    <text evidence="1 4">Belongs to the bacterial ribosomal protein bL35 family.</text>
</comment>
<dbReference type="PRINTS" id="PR00064">
    <property type="entry name" value="RIBOSOMALL35"/>
</dbReference>
<evidence type="ECO:0000256" key="3">
    <source>
        <dbReference type="ARBA" id="ARBA00023274"/>
    </source>
</evidence>